<keyword evidence="6" id="KW-0961">Cell wall biogenesis/degradation</keyword>
<sequence>MGIEIKHIDNEAVWEGFIAGSQIPTSFFQSWKWGLFEKSLNKTVHFLGFYQEEELLGIGLAIEVAARRGNFLHFRNGPLLKWDQSFSLNKILDLIEVFARDLNMDFVRVSPLVLVNGQAHLFLKRKGYVPSQLHDVDAEITWMLDLTLSEETILENMRKNTRYAISRAKRDGIQIGVSSDADSIDEFWPIYQDTVRRQNWKAYSKEYIRSEFEVFSAENSANMFIAKLNGKPIAGSIFIYYQDQAYYHHSGSLTEYRKYPAPYLIQWESILEAKRRGLKTYNFFGIARDGNPKHPWAGLTFFKKGFGGYEQRWLHAHDKPLKPKYWATFLFELIERRRRGY</sequence>
<dbReference type="SUPFAM" id="SSF55729">
    <property type="entry name" value="Acyl-CoA N-acyltransferases (Nat)"/>
    <property type="match status" value="2"/>
</dbReference>
<reference evidence="7" key="1">
    <citation type="journal article" date="2022" name="ISME J.">
        <title>A general approach to explore prokaryotic protein glycosylation reveals the unique surface layer modulation of an anammox bacterium.</title>
        <authorList>
            <person name="Pabst M."/>
            <person name="Grouzdev D.S."/>
            <person name="Lawson C.E."/>
            <person name="Kleikamp H.B.C."/>
            <person name="de Ram C."/>
            <person name="Louwen R."/>
            <person name="Lin Y.M."/>
            <person name="Lucker S."/>
            <person name="van Loosdrecht M.C.M."/>
            <person name="Laureni M."/>
        </authorList>
    </citation>
    <scope>NUCLEOTIDE SEQUENCE</scope>
    <source>
        <strain evidence="7">BROCD043</strain>
    </source>
</reference>
<dbReference type="GO" id="GO:0008360">
    <property type="term" value="P:regulation of cell shape"/>
    <property type="evidence" value="ECO:0007669"/>
    <property type="project" value="UniProtKB-KW"/>
</dbReference>
<keyword evidence="2" id="KW-0808">Transferase</keyword>
<dbReference type="PROSITE" id="PS51191">
    <property type="entry name" value="FEMABX"/>
    <property type="match status" value="1"/>
</dbReference>
<evidence type="ECO:0000256" key="3">
    <source>
        <dbReference type="ARBA" id="ARBA00022960"/>
    </source>
</evidence>
<evidence type="ECO:0000256" key="1">
    <source>
        <dbReference type="ARBA" id="ARBA00009943"/>
    </source>
</evidence>
<dbReference type="GO" id="GO:0016755">
    <property type="term" value="F:aminoacyltransferase activity"/>
    <property type="evidence" value="ECO:0007669"/>
    <property type="project" value="InterPro"/>
</dbReference>
<evidence type="ECO:0000256" key="5">
    <source>
        <dbReference type="ARBA" id="ARBA00023315"/>
    </source>
</evidence>
<evidence type="ECO:0000256" key="4">
    <source>
        <dbReference type="ARBA" id="ARBA00022984"/>
    </source>
</evidence>
<evidence type="ECO:0000313" key="7">
    <source>
        <dbReference type="EMBL" id="MBW7953374.1"/>
    </source>
</evidence>
<dbReference type="InterPro" id="IPR003447">
    <property type="entry name" value="FEMABX"/>
</dbReference>
<organism evidence="7 8">
    <name type="scientific">Candidatus Dojkabacteria bacterium</name>
    <dbReference type="NCBI Taxonomy" id="2099670"/>
    <lineage>
        <taxon>Bacteria</taxon>
        <taxon>Candidatus Dojkabacteria</taxon>
    </lineage>
</organism>
<accession>A0A952DU45</accession>
<dbReference type="Proteomes" id="UP000781173">
    <property type="component" value="Unassembled WGS sequence"/>
</dbReference>
<keyword evidence="5" id="KW-0012">Acyltransferase</keyword>
<dbReference type="AlphaFoldDB" id="A0A952DU45"/>
<comment type="similarity">
    <text evidence="1">Belongs to the FemABX family.</text>
</comment>
<dbReference type="Gene3D" id="3.40.630.30">
    <property type="match status" value="1"/>
</dbReference>
<keyword evidence="3" id="KW-0133">Cell shape</keyword>
<dbReference type="InterPro" id="IPR016181">
    <property type="entry name" value="Acyl_CoA_acyltransferase"/>
</dbReference>
<proteinExistence type="inferred from homology"/>
<evidence type="ECO:0000256" key="2">
    <source>
        <dbReference type="ARBA" id="ARBA00022679"/>
    </source>
</evidence>
<dbReference type="GO" id="GO:0071555">
    <property type="term" value="P:cell wall organization"/>
    <property type="evidence" value="ECO:0007669"/>
    <property type="project" value="UniProtKB-KW"/>
</dbReference>
<dbReference type="EMBL" id="JACFOF010000002">
    <property type="protein sequence ID" value="MBW7953374.1"/>
    <property type="molecule type" value="Genomic_DNA"/>
</dbReference>
<dbReference type="InterPro" id="IPR050644">
    <property type="entry name" value="PG_Glycine_Bridge_Synth"/>
</dbReference>
<keyword evidence="4" id="KW-0573">Peptidoglycan synthesis</keyword>
<dbReference type="PANTHER" id="PTHR36174">
    <property type="entry name" value="LIPID II:GLYCINE GLYCYLTRANSFERASE"/>
    <property type="match status" value="1"/>
</dbReference>
<name>A0A952DU45_9BACT</name>
<protein>
    <submittedName>
        <fullName evidence="7">Peptidoglycan bridge formation glycyltransferase FemA/FemB family protein</fullName>
    </submittedName>
</protein>
<evidence type="ECO:0000313" key="8">
    <source>
        <dbReference type="Proteomes" id="UP000781173"/>
    </source>
</evidence>
<dbReference type="PANTHER" id="PTHR36174:SF1">
    <property type="entry name" value="LIPID II:GLYCINE GLYCYLTRANSFERASE"/>
    <property type="match status" value="1"/>
</dbReference>
<evidence type="ECO:0000256" key="6">
    <source>
        <dbReference type="ARBA" id="ARBA00023316"/>
    </source>
</evidence>
<comment type="caution">
    <text evidence="7">The sequence shown here is derived from an EMBL/GenBank/DDBJ whole genome shotgun (WGS) entry which is preliminary data.</text>
</comment>
<gene>
    <name evidence="7" type="ORF">H3C67_01165</name>
</gene>
<dbReference type="Pfam" id="PF02388">
    <property type="entry name" value="FemAB"/>
    <property type="match status" value="2"/>
</dbReference>
<dbReference type="GO" id="GO:0009252">
    <property type="term" value="P:peptidoglycan biosynthetic process"/>
    <property type="evidence" value="ECO:0007669"/>
    <property type="project" value="UniProtKB-KW"/>
</dbReference>